<organism evidence="1 2">
    <name type="scientific">Canavalia gladiata</name>
    <name type="common">Sword bean</name>
    <name type="synonym">Dolichos gladiatus</name>
    <dbReference type="NCBI Taxonomy" id="3824"/>
    <lineage>
        <taxon>Eukaryota</taxon>
        <taxon>Viridiplantae</taxon>
        <taxon>Streptophyta</taxon>
        <taxon>Embryophyta</taxon>
        <taxon>Tracheophyta</taxon>
        <taxon>Spermatophyta</taxon>
        <taxon>Magnoliopsida</taxon>
        <taxon>eudicotyledons</taxon>
        <taxon>Gunneridae</taxon>
        <taxon>Pentapetalae</taxon>
        <taxon>rosids</taxon>
        <taxon>fabids</taxon>
        <taxon>Fabales</taxon>
        <taxon>Fabaceae</taxon>
        <taxon>Papilionoideae</taxon>
        <taxon>50 kb inversion clade</taxon>
        <taxon>NPAAA clade</taxon>
        <taxon>indigoferoid/millettioid clade</taxon>
        <taxon>Phaseoleae</taxon>
        <taxon>Canavalia</taxon>
    </lineage>
</organism>
<gene>
    <name evidence="1" type="ORF">VNO77_05705</name>
</gene>
<evidence type="ECO:0000313" key="1">
    <source>
        <dbReference type="EMBL" id="KAK7363559.1"/>
    </source>
</evidence>
<sequence length="201" mass="22922">MENGWVLPNRMVVKIQVSPCESIPPHISDPANYFAVLFLKNQQLDDCGSPNPKILHQHLLPPNYGHNLLKEKQGFSCWWVSKPKPTTVPRKKKPRTDCYSLQAQGIPKGDNKNSQCLTSHFDSVKSETTVSKWARIRTMAAKPTVDYRFEFDVNIIVRSYSKKKKQKEDCETVSCMLVFKLFDTLIACPVCSPVPNFHAEI</sequence>
<proteinExistence type="predicted"/>
<keyword evidence="2" id="KW-1185">Reference proteome</keyword>
<comment type="caution">
    <text evidence="1">The sequence shown here is derived from an EMBL/GenBank/DDBJ whole genome shotgun (WGS) entry which is preliminary data.</text>
</comment>
<evidence type="ECO:0000313" key="2">
    <source>
        <dbReference type="Proteomes" id="UP001367508"/>
    </source>
</evidence>
<name>A0AAN9RA94_CANGL</name>
<dbReference type="AlphaFoldDB" id="A0AAN9RA94"/>
<dbReference type="EMBL" id="JAYMYQ010000001">
    <property type="protein sequence ID" value="KAK7363559.1"/>
    <property type="molecule type" value="Genomic_DNA"/>
</dbReference>
<dbReference type="Proteomes" id="UP001367508">
    <property type="component" value="Unassembled WGS sequence"/>
</dbReference>
<reference evidence="1 2" key="1">
    <citation type="submission" date="2024-01" db="EMBL/GenBank/DDBJ databases">
        <title>The genomes of 5 underutilized Papilionoideae crops provide insights into root nodulation and disease resistanc.</title>
        <authorList>
            <person name="Jiang F."/>
        </authorList>
    </citation>
    <scope>NUCLEOTIDE SEQUENCE [LARGE SCALE GENOMIC DNA]</scope>
    <source>
        <strain evidence="1">LVBAO_FW01</strain>
        <tissue evidence="1">Leaves</tissue>
    </source>
</reference>
<protein>
    <submittedName>
        <fullName evidence="1">Uncharacterized protein</fullName>
    </submittedName>
</protein>
<accession>A0AAN9RA94</accession>